<dbReference type="AlphaFoldDB" id="A0AAN8RET0"/>
<proteinExistence type="predicted"/>
<comment type="caution">
    <text evidence="2">The sequence shown here is derived from an EMBL/GenBank/DDBJ whole genome shotgun (WGS) entry which is preliminary data.</text>
</comment>
<name>A0AAN8RET0_9PEZI</name>
<feature type="compositionally biased region" description="Low complexity" evidence="1">
    <location>
        <begin position="8"/>
        <end position="17"/>
    </location>
</feature>
<dbReference type="Proteomes" id="UP001313282">
    <property type="component" value="Unassembled WGS sequence"/>
</dbReference>
<evidence type="ECO:0000313" key="3">
    <source>
        <dbReference type="Proteomes" id="UP001313282"/>
    </source>
</evidence>
<accession>A0AAN8RET0</accession>
<sequence length="105" mass="10947">MTSRRNPATAAAAAAAANRSGGEGRRDQKQGGQPGRSGQPVSQPKTDGGESQLAQKVASMPRKRRAKTVASPNLTAKDGDGMRLRRGDLGLGMGDWWKEKGTGMG</sequence>
<feature type="region of interest" description="Disordered" evidence="1">
    <location>
        <begin position="1"/>
        <end position="105"/>
    </location>
</feature>
<feature type="compositionally biased region" description="Basic and acidic residues" evidence="1">
    <location>
        <begin position="96"/>
        <end position="105"/>
    </location>
</feature>
<keyword evidence="3" id="KW-1185">Reference proteome</keyword>
<evidence type="ECO:0000256" key="1">
    <source>
        <dbReference type="SAM" id="MobiDB-lite"/>
    </source>
</evidence>
<protein>
    <submittedName>
        <fullName evidence="2">Uncharacterized protein</fullName>
    </submittedName>
</protein>
<evidence type="ECO:0000313" key="2">
    <source>
        <dbReference type="EMBL" id="KAK6335291.1"/>
    </source>
</evidence>
<gene>
    <name evidence="2" type="ORF">TWF718_010724</name>
</gene>
<feature type="compositionally biased region" description="Basic and acidic residues" evidence="1">
    <location>
        <begin position="77"/>
        <end position="88"/>
    </location>
</feature>
<reference evidence="2 3" key="1">
    <citation type="submission" date="2019-10" db="EMBL/GenBank/DDBJ databases">
        <authorList>
            <person name="Palmer J.M."/>
        </authorList>
    </citation>
    <scope>NUCLEOTIDE SEQUENCE [LARGE SCALE GENOMIC DNA]</scope>
    <source>
        <strain evidence="2 3">TWF718</strain>
    </source>
</reference>
<organism evidence="2 3">
    <name type="scientific">Orbilia javanica</name>
    <dbReference type="NCBI Taxonomy" id="47235"/>
    <lineage>
        <taxon>Eukaryota</taxon>
        <taxon>Fungi</taxon>
        <taxon>Dikarya</taxon>
        <taxon>Ascomycota</taxon>
        <taxon>Pezizomycotina</taxon>
        <taxon>Orbiliomycetes</taxon>
        <taxon>Orbiliales</taxon>
        <taxon>Orbiliaceae</taxon>
        <taxon>Orbilia</taxon>
    </lineage>
</organism>
<dbReference type="EMBL" id="JAVHNR010000008">
    <property type="protein sequence ID" value="KAK6335291.1"/>
    <property type="molecule type" value="Genomic_DNA"/>
</dbReference>